<evidence type="ECO:0000256" key="2">
    <source>
        <dbReference type="SAM" id="Phobius"/>
    </source>
</evidence>
<comment type="caution">
    <text evidence="3">The sequence shown here is derived from an EMBL/GenBank/DDBJ whole genome shotgun (WGS) entry which is preliminary data.</text>
</comment>
<sequence>MARARSRWRLGAAALVVLVAGLAAWRAGLDAAGDALYAAMAVILVLVCAPRARGWVAGAAALGWCVLVELAQVTGWPAAAVDAVPVLHLVLGTTFAAGDLVSYAVGATLVVGLDAVTSARAGRQADADEHERPTRDAIRDARDPRPS</sequence>
<evidence type="ECO:0000313" key="3">
    <source>
        <dbReference type="EMBL" id="RHA37898.1"/>
    </source>
</evidence>
<gene>
    <name evidence="3" type="ORF">D1825_15865</name>
</gene>
<protein>
    <submittedName>
        <fullName evidence="3">DUF2809 domain-containing protein</fullName>
    </submittedName>
</protein>
<feature type="transmembrane region" description="Helical" evidence="2">
    <location>
        <begin position="36"/>
        <end position="52"/>
    </location>
</feature>
<name>A0A413RI52_9CELL</name>
<dbReference type="Proteomes" id="UP000283374">
    <property type="component" value="Unassembled WGS sequence"/>
</dbReference>
<keyword evidence="2" id="KW-0472">Membrane</keyword>
<dbReference type="AlphaFoldDB" id="A0A413RI52"/>
<feature type="transmembrane region" description="Helical" evidence="2">
    <location>
        <begin position="86"/>
        <end position="113"/>
    </location>
</feature>
<evidence type="ECO:0000256" key="1">
    <source>
        <dbReference type="SAM" id="MobiDB-lite"/>
    </source>
</evidence>
<dbReference type="EMBL" id="QWKP01000219">
    <property type="protein sequence ID" value="RHA37898.1"/>
    <property type="molecule type" value="Genomic_DNA"/>
</dbReference>
<accession>A0A413RI52</accession>
<feature type="transmembrane region" description="Helical" evidence="2">
    <location>
        <begin position="59"/>
        <end position="80"/>
    </location>
</feature>
<evidence type="ECO:0000313" key="4">
    <source>
        <dbReference type="Proteomes" id="UP000283374"/>
    </source>
</evidence>
<keyword evidence="2" id="KW-0812">Transmembrane</keyword>
<reference evidence="3 4" key="1">
    <citation type="submission" date="2018-08" db="EMBL/GenBank/DDBJ databases">
        <title>Cellulomonas rhizosphaerae sp. nov., a novel actinomycete isolated from soil.</title>
        <authorList>
            <person name="Tian Y."/>
        </authorList>
    </citation>
    <scope>NUCLEOTIDE SEQUENCE [LARGE SCALE GENOMIC DNA]</scope>
    <source>
        <strain evidence="3 4">NEAU-TCZ24</strain>
    </source>
</reference>
<proteinExistence type="predicted"/>
<dbReference type="InterPro" id="IPR021257">
    <property type="entry name" value="DUF2809"/>
</dbReference>
<keyword evidence="2" id="KW-1133">Transmembrane helix</keyword>
<dbReference type="OrthoDB" id="3874273at2"/>
<dbReference type="RefSeq" id="WP_118768388.1">
    <property type="nucleotide sequence ID" value="NZ_QWKP01000219.1"/>
</dbReference>
<organism evidence="3 4">
    <name type="scientific">Cellulomonas rhizosphaerae</name>
    <dbReference type="NCBI Taxonomy" id="2293719"/>
    <lineage>
        <taxon>Bacteria</taxon>
        <taxon>Bacillati</taxon>
        <taxon>Actinomycetota</taxon>
        <taxon>Actinomycetes</taxon>
        <taxon>Micrococcales</taxon>
        <taxon>Cellulomonadaceae</taxon>
        <taxon>Cellulomonas</taxon>
    </lineage>
</organism>
<dbReference type="Pfam" id="PF10990">
    <property type="entry name" value="DUF2809"/>
    <property type="match status" value="1"/>
</dbReference>
<keyword evidence="4" id="KW-1185">Reference proteome</keyword>
<feature type="region of interest" description="Disordered" evidence="1">
    <location>
        <begin position="122"/>
        <end position="147"/>
    </location>
</feature>
<feature type="compositionally biased region" description="Basic and acidic residues" evidence="1">
    <location>
        <begin position="123"/>
        <end position="147"/>
    </location>
</feature>